<feature type="transmembrane region" description="Helical" evidence="3">
    <location>
        <begin position="393"/>
        <end position="426"/>
    </location>
</feature>
<evidence type="ECO:0000256" key="3">
    <source>
        <dbReference type="SAM" id="Phobius"/>
    </source>
</evidence>
<keyword evidence="3" id="KW-1133">Transmembrane helix</keyword>
<keyword evidence="4" id="KW-0732">Signal</keyword>
<dbReference type="SUPFAM" id="SSF58113">
    <property type="entry name" value="Apolipoprotein A-I"/>
    <property type="match status" value="1"/>
</dbReference>
<feature type="coiled-coil region" evidence="1">
    <location>
        <begin position="44"/>
        <end position="198"/>
    </location>
</feature>
<dbReference type="PANTHER" id="PTHR34360:SF1">
    <property type="entry name" value="OS08G0519400 PROTEIN"/>
    <property type="match status" value="1"/>
</dbReference>
<accession>A0A834ZDM5</accession>
<gene>
    <name evidence="5" type="ORF">HHK36_013503</name>
</gene>
<feature type="region of interest" description="Disordered" evidence="2">
    <location>
        <begin position="450"/>
        <end position="505"/>
    </location>
</feature>
<reference evidence="5 6" key="1">
    <citation type="submission" date="2020-04" db="EMBL/GenBank/DDBJ databases">
        <title>Plant Genome Project.</title>
        <authorList>
            <person name="Zhang R.-G."/>
        </authorList>
    </citation>
    <scope>NUCLEOTIDE SEQUENCE [LARGE SCALE GENOMIC DNA]</scope>
    <source>
        <strain evidence="5">YNK0</strain>
        <tissue evidence="5">Leaf</tissue>
    </source>
</reference>
<feature type="compositionally biased region" description="Basic and acidic residues" evidence="2">
    <location>
        <begin position="454"/>
        <end position="473"/>
    </location>
</feature>
<dbReference type="OMA" id="HADKAIH"/>
<dbReference type="PANTHER" id="PTHR34360">
    <property type="entry name" value="OS08G0519400 PROTEIN"/>
    <property type="match status" value="1"/>
</dbReference>
<proteinExistence type="predicted"/>
<evidence type="ECO:0000313" key="5">
    <source>
        <dbReference type="EMBL" id="KAF8400207.1"/>
    </source>
</evidence>
<comment type="caution">
    <text evidence="5">The sequence shown here is derived from an EMBL/GenBank/DDBJ whole genome shotgun (WGS) entry which is preliminary data.</text>
</comment>
<sequence>MAASKLLILSIFVALIFTEIRADATIDDEVIASVVPDSSLKIELEQLKSKISVLESSIDERTRELISKDERITEMEKINQEKSDSIASLQKEINLLEKKGTVDAEEQVGKALARADELEKQVERLKKEIEKQNRKKNALEDRASEAEKKMRELDSKLENMQKINDEQKSRIRKTERALRVAEEEMVKAKLEATSKTKELTEVHGAWLPPWFAIHLLRCQSFMATHWNERGKPAVDIAIQKALGMKVQAEKWAEPHMETVKTIWIPVLKEQWLTFTTYVEPHVQSLTTKTVEVYEASKTAITPHIVKVKEFSDPYFQDAKRFSKQYIDQVATATKPHVDKARVALKPYTKKLVHTYGEFLKSATTYHHQVQATVQEKLKMHELTRPLATKELAWFAASALLVLPIFILARMCSSIVCASILFLLIIFPLDNSILRYEFLVSKQFASGRSKKVKSKERDKEARKQDWKGKAKEAYDEGDSCEGGCSDHQQRGRQSRAGGNGTMVRKK</sequence>
<dbReference type="Proteomes" id="UP000655225">
    <property type="component" value="Unassembled WGS sequence"/>
</dbReference>
<organism evidence="5 6">
    <name type="scientific">Tetracentron sinense</name>
    <name type="common">Spur-leaf</name>
    <dbReference type="NCBI Taxonomy" id="13715"/>
    <lineage>
        <taxon>Eukaryota</taxon>
        <taxon>Viridiplantae</taxon>
        <taxon>Streptophyta</taxon>
        <taxon>Embryophyta</taxon>
        <taxon>Tracheophyta</taxon>
        <taxon>Spermatophyta</taxon>
        <taxon>Magnoliopsida</taxon>
        <taxon>Trochodendrales</taxon>
        <taxon>Trochodendraceae</taxon>
        <taxon>Tetracentron</taxon>
    </lineage>
</organism>
<dbReference type="Gene3D" id="1.20.5.170">
    <property type="match status" value="1"/>
</dbReference>
<evidence type="ECO:0000313" key="6">
    <source>
        <dbReference type="Proteomes" id="UP000655225"/>
    </source>
</evidence>
<dbReference type="Gene3D" id="1.20.5.1230">
    <property type="entry name" value="Apolipoprotein A-I"/>
    <property type="match status" value="1"/>
</dbReference>
<keyword evidence="3" id="KW-0472">Membrane</keyword>
<evidence type="ECO:0000256" key="1">
    <source>
        <dbReference type="SAM" id="Coils"/>
    </source>
</evidence>
<keyword evidence="6" id="KW-1185">Reference proteome</keyword>
<keyword evidence="1" id="KW-0175">Coiled coil</keyword>
<dbReference type="SUPFAM" id="SSF57997">
    <property type="entry name" value="Tropomyosin"/>
    <property type="match status" value="1"/>
</dbReference>
<dbReference type="OrthoDB" id="2017695at2759"/>
<feature type="chain" id="PRO_5032737166" evidence="4">
    <location>
        <begin position="23"/>
        <end position="505"/>
    </location>
</feature>
<feature type="signal peptide" evidence="4">
    <location>
        <begin position="1"/>
        <end position="22"/>
    </location>
</feature>
<evidence type="ECO:0000256" key="2">
    <source>
        <dbReference type="SAM" id="MobiDB-lite"/>
    </source>
</evidence>
<dbReference type="EMBL" id="JABCRI010000009">
    <property type="protein sequence ID" value="KAF8400207.1"/>
    <property type="molecule type" value="Genomic_DNA"/>
</dbReference>
<dbReference type="AlphaFoldDB" id="A0A834ZDM5"/>
<protein>
    <submittedName>
        <fullName evidence="5">Uncharacterized protein</fullName>
    </submittedName>
</protein>
<name>A0A834ZDM5_TETSI</name>
<keyword evidence="3" id="KW-0812">Transmembrane</keyword>
<evidence type="ECO:0000256" key="4">
    <source>
        <dbReference type="SAM" id="SignalP"/>
    </source>
</evidence>